<gene>
    <name evidence="1" type="ORF">TUM19329_26200</name>
</gene>
<dbReference type="AlphaFoldDB" id="A0A6F8T724"/>
<sequence>MKTAYIFHNFYKPDVANITTIADDIATELEGKVQICSASTLPSQSILRSQTSNYKTLETQTVDYFVLLGSKKGNELLANCPPYAREFKLMLALINQGKTKVIPVILNGSAEECWPQELLNVFKDQGISPFRHEVDEYPDDEDLYKFISSIMNLSVSKNEQGTNLSHELQTHFTFPPVLSTGNITPERTESAKHIPSVEQSSPAINCQATSDKEQISTNKAPKSSSSLILVNRFMGSTKPPVTVANKHHVTCYISYDRSNHDTAKFVKELETELVRQSISFEEINKAKVIIFINSEPSATLKKDKRLEDDLDVIFNVMQQRSATIVPVVHKGSSDDLPFFLSDFMPIVFKNDLSKLIKKLMGVVKDSNEAQLEYSSSGFRY</sequence>
<dbReference type="Proteomes" id="UP000502894">
    <property type="component" value="Chromosome"/>
</dbReference>
<organism evidence="1 2">
    <name type="scientific">Legionella antarctica</name>
    <dbReference type="NCBI Taxonomy" id="2708020"/>
    <lineage>
        <taxon>Bacteria</taxon>
        <taxon>Pseudomonadati</taxon>
        <taxon>Pseudomonadota</taxon>
        <taxon>Gammaproteobacteria</taxon>
        <taxon>Legionellales</taxon>
        <taxon>Legionellaceae</taxon>
        <taxon>Legionella</taxon>
    </lineage>
</organism>
<dbReference type="KEGG" id="lant:TUM19329_26200"/>
<evidence type="ECO:0008006" key="3">
    <source>
        <dbReference type="Google" id="ProtNLM"/>
    </source>
</evidence>
<name>A0A6F8T724_9GAMM</name>
<evidence type="ECO:0000313" key="1">
    <source>
        <dbReference type="EMBL" id="BCA96259.1"/>
    </source>
</evidence>
<dbReference type="EMBL" id="AP022839">
    <property type="protein sequence ID" value="BCA96259.1"/>
    <property type="molecule type" value="Genomic_DNA"/>
</dbReference>
<keyword evidence="2" id="KW-1185">Reference proteome</keyword>
<proteinExistence type="predicted"/>
<dbReference type="RefSeq" id="WP_173237638.1">
    <property type="nucleotide sequence ID" value="NZ_AP022839.1"/>
</dbReference>
<evidence type="ECO:0000313" key="2">
    <source>
        <dbReference type="Proteomes" id="UP000502894"/>
    </source>
</evidence>
<accession>A0A6F8T724</accession>
<reference evidence="1" key="1">
    <citation type="journal article" date="2020" name="Microbiol. Resour. Announc.">
        <title>Complete Genome Sequence of Novel Psychrotolerant Legionella Strain TUM19329, Isolated from Antarctic Lake Sediment.</title>
        <authorList>
            <person name="Shimada S."/>
            <person name="Nakai R."/>
            <person name="Aoki K."/>
            <person name="Shimoeda N."/>
            <person name="Ohno G."/>
            <person name="Miyazaki Y."/>
            <person name="Kudoh S."/>
            <person name="Imura S."/>
            <person name="Watanabe K."/>
            <person name="Ishii Y."/>
            <person name="Tateda K."/>
        </authorList>
    </citation>
    <scope>NUCLEOTIDE SEQUENCE [LARGE SCALE GENOMIC DNA]</scope>
    <source>
        <strain evidence="1">TUM19329</strain>
    </source>
</reference>
<protein>
    <recommendedName>
        <fullName evidence="3">TIR domain-containing protein</fullName>
    </recommendedName>
</protein>